<evidence type="ECO:0000256" key="4">
    <source>
        <dbReference type="SAM" id="MobiDB-lite"/>
    </source>
</evidence>
<dbReference type="GO" id="GO:0031941">
    <property type="term" value="C:filamentous actin"/>
    <property type="evidence" value="ECO:0007669"/>
    <property type="project" value="TreeGrafter"/>
</dbReference>
<dbReference type="PROSITE" id="PS50106">
    <property type="entry name" value="PDZ"/>
    <property type="match status" value="1"/>
</dbReference>
<evidence type="ECO:0000313" key="7">
    <source>
        <dbReference type="Proteomes" id="UP001146120"/>
    </source>
</evidence>
<feature type="compositionally biased region" description="Polar residues" evidence="4">
    <location>
        <begin position="617"/>
        <end position="630"/>
    </location>
</feature>
<organism evidence="6 7">
    <name type="scientific">Lagenidium giganteum</name>
    <dbReference type="NCBI Taxonomy" id="4803"/>
    <lineage>
        <taxon>Eukaryota</taxon>
        <taxon>Sar</taxon>
        <taxon>Stramenopiles</taxon>
        <taxon>Oomycota</taxon>
        <taxon>Peronosporomycetes</taxon>
        <taxon>Pythiales</taxon>
        <taxon>Pythiaceae</taxon>
    </lineage>
</organism>
<dbReference type="GO" id="GO:0005912">
    <property type="term" value="C:adherens junction"/>
    <property type="evidence" value="ECO:0007669"/>
    <property type="project" value="TreeGrafter"/>
</dbReference>
<feature type="region of interest" description="Disordered" evidence="4">
    <location>
        <begin position="524"/>
        <end position="558"/>
    </location>
</feature>
<keyword evidence="7" id="KW-1185">Reference proteome</keyword>
<comment type="caution">
    <text evidence="6">The sequence shown here is derived from an EMBL/GenBank/DDBJ whole genome shotgun (WGS) entry which is preliminary data.</text>
</comment>
<feature type="compositionally biased region" description="Pro residues" evidence="4">
    <location>
        <begin position="526"/>
        <end position="553"/>
    </location>
</feature>
<dbReference type="InterPro" id="IPR001478">
    <property type="entry name" value="PDZ"/>
</dbReference>
<dbReference type="SUPFAM" id="SSF50156">
    <property type="entry name" value="PDZ domain-like"/>
    <property type="match status" value="2"/>
</dbReference>
<accession>A0AAV2ZBF9</accession>
<protein>
    <recommendedName>
        <fullName evidence="5">PDZ domain-containing protein</fullName>
    </recommendedName>
</protein>
<keyword evidence="3" id="KW-0479">Metal-binding</keyword>
<keyword evidence="3" id="KW-0862">Zinc</keyword>
<feature type="region of interest" description="Disordered" evidence="4">
    <location>
        <begin position="82"/>
        <end position="102"/>
    </location>
</feature>
<feature type="domain" description="PDZ" evidence="5">
    <location>
        <begin position="220"/>
        <end position="295"/>
    </location>
</feature>
<keyword evidence="3" id="KW-0440">LIM domain</keyword>
<evidence type="ECO:0000256" key="2">
    <source>
        <dbReference type="ARBA" id="ARBA00022490"/>
    </source>
</evidence>
<dbReference type="EMBL" id="DAKRPA010000025">
    <property type="protein sequence ID" value="DBA02942.1"/>
    <property type="molecule type" value="Genomic_DNA"/>
</dbReference>
<feature type="region of interest" description="Disordered" evidence="4">
    <location>
        <begin position="613"/>
        <end position="715"/>
    </location>
</feature>
<feature type="compositionally biased region" description="Acidic residues" evidence="4">
    <location>
        <begin position="147"/>
        <end position="157"/>
    </location>
</feature>
<name>A0AAV2ZBF9_9STRA</name>
<dbReference type="GO" id="GO:0005737">
    <property type="term" value="C:cytoplasm"/>
    <property type="evidence" value="ECO:0007669"/>
    <property type="project" value="UniProtKB-SubCell"/>
</dbReference>
<dbReference type="GO" id="GO:0003779">
    <property type="term" value="F:actin binding"/>
    <property type="evidence" value="ECO:0007669"/>
    <property type="project" value="TreeGrafter"/>
</dbReference>
<dbReference type="GO" id="GO:0051371">
    <property type="term" value="F:muscle alpha-actinin binding"/>
    <property type="evidence" value="ECO:0007669"/>
    <property type="project" value="TreeGrafter"/>
</dbReference>
<proteinExistence type="predicted"/>
<evidence type="ECO:0000259" key="5">
    <source>
        <dbReference type="PROSITE" id="PS50106"/>
    </source>
</evidence>
<dbReference type="AlphaFoldDB" id="A0AAV2ZBF9"/>
<dbReference type="PANTHER" id="PTHR24214">
    <property type="entry name" value="PDZ AND LIM DOMAIN PROTEIN ZASP"/>
    <property type="match status" value="1"/>
</dbReference>
<dbReference type="GO" id="GO:0001725">
    <property type="term" value="C:stress fiber"/>
    <property type="evidence" value="ECO:0007669"/>
    <property type="project" value="TreeGrafter"/>
</dbReference>
<feature type="region of interest" description="Disordered" evidence="4">
    <location>
        <begin position="120"/>
        <end position="191"/>
    </location>
</feature>
<dbReference type="InterPro" id="IPR050604">
    <property type="entry name" value="PDZ-LIM_domain"/>
</dbReference>
<comment type="subcellular location">
    <subcellularLocation>
        <location evidence="1">Cytoplasm</location>
    </subcellularLocation>
</comment>
<dbReference type="SMART" id="SM00228">
    <property type="entry name" value="PDZ"/>
    <property type="match status" value="3"/>
</dbReference>
<evidence type="ECO:0000256" key="3">
    <source>
        <dbReference type="ARBA" id="ARBA00023038"/>
    </source>
</evidence>
<sequence>MFEEESAPRPMTNEEMLTRQLYLHQQIQQQMQMQMEMSKQLGRKAPLATTLSKVEPDLGDNVFDMLDDLIMIPSGAVAERTSLSKGSVHDLEDDPATSSRDSLADIMESLDMDLEDFEMDSSDSRKGISGMRQESFDESASTGTMDVDSDFDDDLDDSNGVVDHGVDDDDELDPANASYDEPAIGGMSRPRVSSAGMLASMTSSSGSTSQSGNLCTLIWEDGLLGLRLRMSQSKMMPAVSKITGRSSIYGIHLVDVGDLLMEIGDRPTREMEFIEAINYLKEVPKPCKLVFKRMNGDPMAVKPIQPAVTSEIAMKLVKKFDELANAEVDKAPPVPSVRLDAKYEVQWLDGPLGISLIASKDIPYPLVTRITGKNRSPQVQDVQPGHYLLQIGSYSTADGNFNTAIKFLQKVSKPVSLVFCPGSKCNSVRPEVGPDDYDHVWEKKQALCFTVRPDQDGRIVVADLGSAKSIKVKAKGGPNLNTFVSSGDHILWINDECTKDMTFHEALLKLRTAKRPLVIRFRKGPLEPPAELPPPPPAPVPVPEPAAPAPAPKPASRSFNPLKKIAAYAKENASSSANQRHADRAKHAAHSEAPAKKSIFSGMDVEIKRNGHHEPVQQVSSPVDNAASNSEPDHRRQEQQGSKLISLDTLAGLRQVKTPNAKSSYDPMVLDSEKTPANQVKPLTRSARNSTGSKSSEEQPSTPSPPNSSGSDLNSDEYEVIWPEGTALGLTLRVHPTTRFPVVARVTGTSNLKNIEHVTPGDILFAANNMPILPQAKFKQTLENL</sequence>
<reference evidence="6" key="2">
    <citation type="journal article" date="2023" name="Microbiol Resour">
        <title>Decontamination and Annotation of the Draft Genome Sequence of the Oomycete Lagenidium giganteum ARSEF 373.</title>
        <authorList>
            <person name="Morgan W.R."/>
            <person name="Tartar A."/>
        </authorList>
    </citation>
    <scope>NUCLEOTIDE SEQUENCE</scope>
    <source>
        <strain evidence="6">ARSEF 373</strain>
    </source>
</reference>
<dbReference type="GO" id="GO:0030036">
    <property type="term" value="P:actin cytoskeleton organization"/>
    <property type="evidence" value="ECO:0007669"/>
    <property type="project" value="TreeGrafter"/>
</dbReference>
<evidence type="ECO:0000256" key="1">
    <source>
        <dbReference type="ARBA" id="ARBA00004496"/>
    </source>
</evidence>
<reference evidence="6" key="1">
    <citation type="submission" date="2022-11" db="EMBL/GenBank/DDBJ databases">
        <authorList>
            <person name="Morgan W.R."/>
            <person name="Tartar A."/>
        </authorList>
    </citation>
    <scope>NUCLEOTIDE SEQUENCE</scope>
    <source>
        <strain evidence="6">ARSEF 373</strain>
    </source>
</reference>
<dbReference type="InterPro" id="IPR036034">
    <property type="entry name" value="PDZ_sf"/>
</dbReference>
<evidence type="ECO:0000313" key="6">
    <source>
        <dbReference type="EMBL" id="DBA02942.1"/>
    </source>
</evidence>
<keyword evidence="2" id="KW-0963">Cytoplasm</keyword>
<feature type="compositionally biased region" description="Basic and acidic residues" evidence="4">
    <location>
        <begin position="580"/>
        <end position="595"/>
    </location>
</feature>
<feature type="region of interest" description="Disordered" evidence="4">
    <location>
        <begin position="570"/>
        <end position="599"/>
    </location>
</feature>
<gene>
    <name evidence="6" type="ORF">N0F65_005969</name>
</gene>
<dbReference type="Proteomes" id="UP001146120">
    <property type="component" value="Unassembled WGS sequence"/>
</dbReference>
<dbReference type="PANTHER" id="PTHR24214:SF38">
    <property type="entry name" value="PDZ AND LIM DOMAIN PROTEIN ZASP-RELATED"/>
    <property type="match status" value="1"/>
</dbReference>